<sequence length="73" mass="7991">MFALLVCRVLRHQRPPVRWGQRLVQPTEHPAILEKCRLLADDLPLLLGALHLGLEVAAAGGVDGLGGKRPNYC</sequence>
<name>A0A645JDJ6_9ZZZZ</name>
<dbReference type="EMBL" id="VSSQ01138925">
    <property type="protein sequence ID" value="MPN61795.1"/>
    <property type="molecule type" value="Genomic_DNA"/>
</dbReference>
<protein>
    <submittedName>
        <fullName evidence="1">Uncharacterized protein</fullName>
    </submittedName>
</protein>
<evidence type="ECO:0000313" key="1">
    <source>
        <dbReference type="EMBL" id="MPN61795.1"/>
    </source>
</evidence>
<proteinExistence type="predicted"/>
<gene>
    <name evidence="1" type="ORF">SDC9_209539</name>
</gene>
<reference evidence="1" key="1">
    <citation type="submission" date="2019-08" db="EMBL/GenBank/DDBJ databases">
        <authorList>
            <person name="Kucharzyk K."/>
            <person name="Murdoch R.W."/>
            <person name="Higgins S."/>
            <person name="Loffler F."/>
        </authorList>
    </citation>
    <scope>NUCLEOTIDE SEQUENCE</scope>
</reference>
<organism evidence="1">
    <name type="scientific">bioreactor metagenome</name>
    <dbReference type="NCBI Taxonomy" id="1076179"/>
    <lineage>
        <taxon>unclassified sequences</taxon>
        <taxon>metagenomes</taxon>
        <taxon>ecological metagenomes</taxon>
    </lineage>
</organism>
<dbReference type="AlphaFoldDB" id="A0A645JDJ6"/>
<accession>A0A645JDJ6</accession>
<comment type="caution">
    <text evidence="1">The sequence shown here is derived from an EMBL/GenBank/DDBJ whole genome shotgun (WGS) entry which is preliminary data.</text>
</comment>